<evidence type="ECO:0000313" key="1">
    <source>
        <dbReference type="EMBL" id="KKM73520.1"/>
    </source>
</evidence>
<sequence>MIEYWYHRGFEKGDKVVILPDIGVHNLAMLRKNLKRNTIPAGTRCVIESAPSSFSDGSYSVTLIDETNGIPSGSVIRGIPEYKMRTP</sequence>
<dbReference type="AlphaFoldDB" id="A0A0F9MA19"/>
<accession>A0A0F9MA19</accession>
<protein>
    <submittedName>
        <fullName evidence="1">Uncharacterized protein</fullName>
    </submittedName>
</protein>
<organism evidence="1">
    <name type="scientific">marine sediment metagenome</name>
    <dbReference type="NCBI Taxonomy" id="412755"/>
    <lineage>
        <taxon>unclassified sequences</taxon>
        <taxon>metagenomes</taxon>
        <taxon>ecological metagenomes</taxon>
    </lineage>
</organism>
<gene>
    <name evidence="1" type="ORF">LCGC14_1409680</name>
</gene>
<proteinExistence type="predicted"/>
<reference evidence="1" key="1">
    <citation type="journal article" date="2015" name="Nature">
        <title>Complex archaea that bridge the gap between prokaryotes and eukaryotes.</title>
        <authorList>
            <person name="Spang A."/>
            <person name="Saw J.H."/>
            <person name="Jorgensen S.L."/>
            <person name="Zaremba-Niedzwiedzka K."/>
            <person name="Martijn J."/>
            <person name="Lind A.E."/>
            <person name="van Eijk R."/>
            <person name="Schleper C."/>
            <person name="Guy L."/>
            <person name="Ettema T.J."/>
        </authorList>
    </citation>
    <scope>NUCLEOTIDE SEQUENCE</scope>
</reference>
<dbReference type="EMBL" id="LAZR01009290">
    <property type="protein sequence ID" value="KKM73520.1"/>
    <property type="molecule type" value="Genomic_DNA"/>
</dbReference>
<comment type="caution">
    <text evidence="1">The sequence shown here is derived from an EMBL/GenBank/DDBJ whole genome shotgun (WGS) entry which is preliminary data.</text>
</comment>
<name>A0A0F9MA19_9ZZZZ</name>